<dbReference type="STRING" id="708187.A0A1Q8RAB0"/>
<dbReference type="GO" id="GO:0016874">
    <property type="term" value="F:ligase activity"/>
    <property type="evidence" value="ECO:0007669"/>
    <property type="project" value="UniProtKB-KW"/>
</dbReference>
<evidence type="ECO:0000256" key="2">
    <source>
        <dbReference type="ARBA" id="ARBA00022553"/>
    </source>
</evidence>
<keyword evidence="1" id="KW-0596">Phosphopantetheine</keyword>
<dbReference type="Gene3D" id="3.40.50.12780">
    <property type="entry name" value="N-terminal domain of ligase-like"/>
    <property type="match status" value="1"/>
</dbReference>
<dbReference type="InterPro" id="IPR036736">
    <property type="entry name" value="ACP-like_sf"/>
</dbReference>
<dbReference type="InterPro" id="IPR001242">
    <property type="entry name" value="Condensation_dom"/>
</dbReference>
<dbReference type="FunFam" id="3.30.300.30:FF:000015">
    <property type="entry name" value="Nonribosomal peptide synthase SidD"/>
    <property type="match status" value="1"/>
</dbReference>
<dbReference type="FunFam" id="3.30.559.10:FF:000016">
    <property type="entry name" value="Nonribosomal peptide synthase Pes1"/>
    <property type="match status" value="1"/>
</dbReference>
<accession>A0A1Q8RAB0</accession>
<dbReference type="InterPro" id="IPR023213">
    <property type="entry name" value="CAT-like_dom_sf"/>
</dbReference>
<feature type="domain" description="Carrier" evidence="6">
    <location>
        <begin position="19"/>
        <end position="95"/>
    </location>
</feature>
<feature type="compositionally biased region" description="Polar residues" evidence="5">
    <location>
        <begin position="2662"/>
        <end position="2673"/>
    </location>
</feature>
<comment type="similarity">
    <text evidence="4">Belongs to the NRP synthetase family.</text>
</comment>
<gene>
    <name evidence="7" type="ORF">CCHL11_08589</name>
</gene>
<feature type="region of interest" description="Disordered" evidence="5">
    <location>
        <begin position="101"/>
        <end position="142"/>
    </location>
</feature>
<dbReference type="SUPFAM" id="SSF56801">
    <property type="entry name" value="Acetyl-CoA synthetase-like"/>
    <property type="match status" value="2"/>
</dbReference>
<dbReference type="SUPFAM" id="SSF52777">
    <property type="entry name" value="CoA-dependent acyltransferases"/>
    <property type="match status" value="6"/>
</dbReference>
<evidence type="ECO:0000256" key="5">
    <source>
        <dbReference type="SAM" id="MobiDB-lite"/>
    </source>
</evidence>
<evidence type="ECO:0000256" key="1">
    <source>
        <dbReference type="ARBA" id="ARBA00022450"/>
    </source>
</evidence>
<name>A0A1Q8RAB0_9PEZI</name>
<feature type="domain" description="Carrier" evidence="6">
    <location>
        <begin position="274"/>
        <end position="350"/>
    </location>
</feature>
<proteinExistence type="inferred from homology"/>
<dbReference type="InterPro" id="IPR009081">
    <property type="entry name" value="PP-bd_ACP"/>
</dbReference>
<comment type="caution">
    <text evidence="7">The sequence shown here is derived from an EMBL/GenBank/DDBJ whole genome shotgun (WGS) entry which is preliminary data.</text>
</comment>
<dbReference type="Pfam" id="PF00668">
    <property type="entry name" value="Condensation"/>
    <property type="match status" value="3"/>
</dbReference>
<evidence type="ECO:0000313" key="7">
    <source>
        <dbReference type="EMBL" id="OLN81336.1"/>
    </source>
</evidence>
<dbReference type="PANTHER" id="PTHR45398:SF1">
    <property type="entry name" value="ENZYME, PUTATIVE (JCVI)-RELATED"/>
    <property type="match status" value="1"/>
</dbReference>
<dbReference type="Pfam" id="PF00501">
    <property type="entry name" value="AMP-binding"/>
    <property type="match status" value="1"/>
</dbReference>
<dbReference type="Gene3D" id="3.30.300.30">
    <property type="match status" value="2"/>
</dbReference>
<dbReference type="OrthoDB" id="416786at2759"/>
<organism evidence="7 8">
    <name type="scientific">Colletotrichum chlorophyti</name>
    <dbReference type="NCBI Taxonomy" id="708187"/>
    <lineage>
        <taxon>Eukaryota</taxon>
        <taxon>Fungi</taxon>
        <taxon>Dikarya</taxon>
        <taxon>Ascomycota</taxon>
        <taxon>Pezizomycotina</taxon>
        <taxon>Sordariomycetes</taxon>
        <taxon>Hypocreomycetidae</taxon>
        <taxon>Glomerellales</taxon>
        <taxon>Glomerellaceae</taxon>
        <taxon>Colletotrichum</taxon>
    </lineage>
</organism>
<dbReference type="Gene3D" id="3.30.559.30">
    <property type="entry name" value="Nonribosomal peptide synthetase, condensation domain"/>
    <property type="match status" value="3"/>
</dbReference>
<keyword evidence="8" id="KW-1185">Reference proteome</keyword>
<feature type="region of interest" description="Disordered" evidence="5">
    <location>
        <begin position="2521"/>
        <end position="2554"/>
    </location>
</feature>
<feature type="compositionally biased region" description="Low complexity" evidence="5">
    <location>
        <begin position="109"/>
        <end position="135"/>
    </location>
</feature>
<protein>
    <submittedName>
        <fullName evidence="7">Nonribosomal peptide synthetase 12-like protein 2</fullName>
    </submittedName>
</protein>
<dbReference type="InterPro" id="IPR042099">
    <property type="entry name" value="ANL_N_sf"/>
</dbReference>
<dbReference type="SUPFAM" id="SSF47336">
    <property type="entry name" value="ACP-like"/>
    <property type="match status" value="3"/>
</dbReference>
<dbReference type="PROSITE" id="PS50075">
    <property type="entry name" value="CARRIER"/>
    <property type="match status" value="2"/>
</dbReference>
<evidence type="ECO:0000313" key="8">
    <source>
        <dbReference type="Proteomes" id="UP000186583"/>
    </source>
</evidence>
<dbReference type="Gene3D" id="3.30.559.10">
    <property type="entry name" value="Chloramphenicol acetyltransferase-like domain"/>
    <property type="match status" value="3"/>
</dbReference>
<feature type="compositionally biased region" description="Polar residues" evidence="5">
    <location>
        <begin position="2599"/>
        <end position="2608"/>
    </location>
</feature>
<dbReference type="Proteomes" id="UP000186583">
    <property type="component" value="Unassembled WGS sequence"/>
</dbReference>
<feature type="compositionally biased region" description="Low complexity" evidence="5">
    <location>
        <begin position="2532"/>
        <end position="2543"/>
    </location>
</feature>
<dbReference type="FunFam" id="3.30.559.30:FF:000002">
    <property type="entry name" value="Nonribosomal peptide synthase Pes1"/>
    <property type="match status" value="1"/>
</dbReference>
<evidence type="ECO:0000256" key="3">
    <source>
        <dbReference type="ARBA" id="ARBA00022598"/>
    </source>
</evidence>
<sequence>MPNSVSPTHLIIDTTMSSIHLDSVEDRLLSAAASVLSLPRNSIELFDSFSDLGGDRAAAIALRKRCMSLGLIVRTSDILRCQTLAELQTCIAPFVQAAPVSKDSEEDSTSPSDVFSSSPRRSRSSSISSYESINSAEPAPAKVPDSQIETFIKTHPQITSAAIIRPKAGYLEGKLVAFVTLSSSKVSQSSLSSIRLIPQSQMHFAGSQVAAVRLALETSGGSYTVPNSWIVLDQMPPNGEGSVDRRRLQTWIQNINEDTYHQIASLQSHELFQEPLTEMERTLQKIVADTLRIPQRQVGMNFSFGQLGGDDISVMMLVAACRTKSITLRPDDVHQCPTLGQLASLALKKSQRSHSWQEESLDGFKLSPIQQLYFDTGIGGRIEQRMASDGGYRFNQSLLLRVKNNSTLEDIHAAVATIVGHHSMLRARFRPSVGGWTQRISPKVDGSYGFRYHSVSTTDEVMDIVAESQASIDIQSGPVFAVDHFRTHDGQQLVYLVAHHLVVDMLSWRIIIHDLDELLREGTLFSERSMPFQRWNELQESYISSKSDQLSLPFPLTSGQYSYWGLEDSLNTYGEISVASFTLTPELTAILHTACNQVFRTDMSDIYMAALLLSFSQTFHDRQAPVVWNQEHGREPWSLDIDITETVGWFTSLCPVSLPVDAADDLLHVLRRMKDTRRSINRRGLDYFASRYFGPQAAKRSTEGWPFEIMFTYAGSVQQMEREKGVLEQLTIPGRLWSTGASDIGVNVSRIALFEVSAMVDQGSASVQIVYNRNSEHQDKITDWIQLYEHLLYEAIGKLRYRGQELTLADVPMLNTTYEGLAKLKTDRLVALGLSSAKEIEDVLPVTELQQEILISQTRDLETCHNHAVYELSSSNGVLADQAQICTIWQQIVAKYPALRTVFIDSISEDGLFDQVILRKCSPDMLFVDAEAGTDPVAVLNALPPMSPTPSNPRHRVSVCKSHASTFLRIDISHALCDALSLQNIMWDLKRIYNSSKLPMKTLDPSHNDCIKYVSSYRQKNSLNFWVGRLQDTQPCIFPRLMTGDDTNMQHTSFHIDLPMAQIDELCRSQGVVRSTVMRMAWALVLRAFTGSTQVCFGYRSSGRDGDDAPDGLVLSVGTFENTRTCSVGTQNHKSVASVLKSMEQDAMACRPHQNVPIPEIQHALGLKGDKLFNTCFSYQEEPHELKSRFSSTRPPMKLSCIQTFNSPDYDLSFSLTLVNGHLVTGISHRLITPAQAENLTNTFSRALTSMLTNPNGALGSIDLFTDRDYAQLLIHDWEAENANTTTHGCVHSLIAQQARIRPDAQAICAWDGELTYRQVGRLVSRLATYLVQRGVRPGVLVPLILDKNKWAVISALAVLKAGGCFVPIEAEDRGNVETFVRQLAPNVVLATAMLWRNLESSVDEVIVVDDNMFSLNVPMDAPPPMAAPNDAACILLSPGSSHGREAKGIIFHHSALSAVFLAQGRALNLDADSRVMQLSSFNVDTALVELLSTLVHGGCVCVPSSVDSTSDIVGAARRMNVNWSYMTPVLARKMSPAAIPSLKTVCFRTRRLDEDTCGPWIAKTKVLLAYGAPDVCPLGISVLEVKKKTDLTRVAPPFLGRFWIVNPEDHRKLMPIGAIGELIIESSTLAHRFVPGQPLSKPPQELDEALENGKPKARYFKTGHRARYVEDGLLDFVSSGRDDVEANGKVIPVADVEKKLRRCLGQGFDLAVDSIISRDAQPSLAVFVELGEKLFEGSEDLTRITITTRERTYIARKLIESSIGSSLPSHMMPTIFIPVKHLPVTPSLKVNRRKLQKMASWLCQDQLMALSSVASPEEVRTVGIKPLPMTQVEERMRSIWATVLDVDASSILGNQSFMMLSGQEFLAAQLVIACRKQGIIIQLPDVLGGATLTELCQGVTLSSDYALETAEPRSGAPSSGSASEMLLEEKFIDEIIASKLQVEREAIDDVAEASATQLKFLETGLLKGSSSLTYFTFSFNGAIQTKKLEAVCFCLSKIHPILRTAFVTHERRVYQVALKSFVAEFKRFEAPTWRVAAMTEKLIKRDQASPFKLETPMTKFFFIDAGKRSNLVLRMSGAQFDDASVSLLLQHLKSIYNAPSCPPRRATYCDFVRSAQLVHAASAVDHWSSMLDGAQMTQVVAHSKPPPLSTNVKRISQKVAVMSLANLGISFDTVVKSAWAMVLASLSGTGDVLFGEIVEGRHLRLPDGSDVSGTLGPVSNAIPVRVRFAETLSSPLELLRYVHGQRVTSIPFENMGWLEIIEKCTKLPYWTRFSTVVEHRHQDAAKEAAVFNLGTIKCKFNVQEPTSRDVYDLHVISHQDDASTAEISMTFCENRIPGLFADETLKALCSNIELLTSVSMLHPLIPSTADYSTAMPQIPLPQLDMEPKATQVGSLMPEDHRVAVQAAISRVWTQVLDPRALGVPERQLHNAAFYDLWGSMMPASQLAHCLTQELPKLGLPGSHNLTISMEEVMAHPTMGEQFELAARKMRDAKRRTIIEVFSPKSHTGWSRGLKRLSTTVLGEKSPRDRSLSSTSASSSSSVEMHRSPGAQQPVLDPIAEGAISNVGTGLAAMTASPVETDGPRGRRTSLAAEPDVSSMESMTTGSSRSDDEAVDQNERNESRGEDSVSPMSVSAAVTPPVKEGRIRRKAGSVLSRISLVSPGSSIGSRLGH</sequence>
<keyword evidence="2" id="KW-0597">Phosphoprotein</keyword>
<dbReference type="InterPro" id="IPR045851">
    <property type="entry name" value="AMP-bd_C_sf"/>
</dbReference>
<feature type="region of interest" description="Disordered" evidence="5">
    <location>
        <begin position="2576"/>
        <end position="2673"/>
    </location>
</feature>
<dbReference type="InterPro" id="IPR000873">
    <property type="entry name" value="AMP-dep_synth/lig_dom"/>
</dbReference>
<reference evidence="7 8" key="1">
    <citation type="submission" date="2016-11" db="EMBL/GenBank/DDBJ databases">
        <title>Draft Genome Assembly of Colletotrichum chlorophyti a pathogen of herbaceous plants.</title>
        <authorList>
            <person name="Gan P."/>
            <person name="Narusaka M."/>
            <person name="Tsushima A."/>
            <person name="Narusaka Y."/>
            <person name="Takano Y."/>
            <person name="Shirasu K."/>
        </authorList>
    </citation>
    <scope>NUCLEOTIDE SEQUENCE [LARGE SCALE GENOMIC DNA]</scope>
    <source>
        <strain evidence="7 8">NTL11</strain>
    </source>
</reference>
<keyword evidence="3" id="KW-0436">Ligase</keyword>
<dbReference type="CDD" id="cd19534">
    <property type="entry name" value="E_NRPS"/>
    <property type="match status" value="1"/>
</dbReference>
<dbReference type="Pfam" id="PF00550">
    <property type="entry name" value="PP-binding"/>
    <property type="match status" value="1"/>
</dbReference>
<feature type="compositionally biased region" description="Basic and acidic residues" evidence="5">
    <location>
        <begin position="2609"/>
        <end position="2627"/>
    </location>
</feature>
<dbReference type="EMBL" id="MPGH01000255">
    <property type="protein sequence ID" value="OLN81336.1"/>
    <property type="molecule type" value="Genomic_DNA"/>
</dbReference>
<evidence type="ECO:0000259" key="6">
    <source>
        <dbReference type="PROSITE" id="PS50075"/>
    </source>
</evidence>
<dbReference type="Gene3D" id="1.10.1200.10">
    <property type="entry name" value="ACP-like"/>
    <property type="match status" value="3"/>
</dbReference>
<evidence type="ECO:0000256" key="4">
    <source>
        <dbReference type="ARBA" id="ARBA00029454"/>
    </source>
</evidence>
<dbReference type="PANTHER" id="PTHR45398">
    <property type="match status" value="1"/>
</dbReference>